<keyword evidence="3" id="KW-1185">Reference proteome</keyword>
<dbReference type="AlphaFoldDB" id="A0A9W8MED2"/>
<feature type="compositionally biased region" description="Polar residues" evidence="1">
    <location>
        <begin position="474"/>
        <end position="483"/>
    </location>
</feature>
<feature type="region of interest" description="Disordered" evidence="1">
    <location>
        <begin position="430"/>
        <end position="483"/>
    </location>
</feature>
<name>A0A9W8MED2_9AGAR</name>
<proteinExistence type="predicted"/>
<sequence length="483" mass="52089">MDDLATGLYTIHWHGTKLWLLWPLTQENHRKMEDIRLDMPTLETSLSLIETLDGLELMYLMQEEYIEFSFYLLPNTIHCCLSFMESCHSGCYVWSPKFISHAKTIVDWELEWINSAMDTVAYADPNMKKEIVVDFLTSMGKWESVANKKHIDPRMKKIIKDMVHGGKHGIQRQASIYGIFRETPPTTPQRDRNAEHARQRANQILLSPELRRTPSQSPNPTDAIPAPIPFPLHSHSANNHTNQAAPAPAAAVANDPFLVDIQPTPQAAPALTNVMVAGQQLRLTQGIAAQISGLPPLPGHLSAPNPMNYSHLPPALRDQLLQLPPPPPVLGRQGRSAVSGAPRRRGRPPTVAAQANANSASHQAGPAPNNAHVANAGLPIAAPYQAGPAPHTIHVANAGLPIAAPHQAGPAPHTAQVANAGLPIANIAPQQVGPASNNPTIANAQLPVNPDPSLGGGNNNPGDVADDFEMPTVPTLSFSSLEC</sequence>
<feature type="non-terminal residue" evidence="2">
    <location>
        <position position="1"/>
    </location>
</feature>
<feature type="compositionally biased region" description="Polar residues" evidence="1">
    <location>
        <begin position="433"/>
        <end position="443"/>
    </location>
</feature>
<feature type="region of interest" description="Disordered" evidence="1">
    <location>
        <begin position="203"/>
        <end position="222"/>
    </location>
</feature>
<feature type="region of interest" description="Disordered" evidence="1">
    <location>
        <begin position="318"/>
        <end position="372"/>
    </location>
</feature>
<accession>A0A9W8MED2</accession>
<evidence type="ECO:0000313" key="3">
    <source>
        <dbReference type="Proteomes" id="UP001140091"/>
    </source>
</evidence>
<organism evidence="2 3">
    <name type="scientific">Candolleomyces eurysporus</name>
    <dbReference type="NCBI Taxonomy" id="2828524"/>
    <lineage>
        <taxon>Eukaryota</taxon>
        <taxon>Fungi</taxon>
        <taxon>Dikarya</taxon>
        <taxon>Basidiomycota</taxon>
        <taxon>Agaricomycotina</taxon>
        <taxon>Agaricomycetes</taxon>
        <taxon>Agaricomycetidae</taxon>
        <taxon>Agaricales</taxon>
        <taxon>Agaricineae</taxon>
        <taxon>Psathyrellaceae</taxon>
        <taxon>Candolleomyces</taxon>
    </lineage>
</organism>
<dbReference type="OrthoDB" id="3065857at2759"/>
<evidence type="ECO:0000256" key="1">
    <source>
        <dbReference type="SAM" id="MobiDB-lite"/>
    </source>
</evidence>
<dbReference type="Proteomes" id="UP001140091">
    <property type="component" value="Unassembled WGS sequence"/>
</dbReference>
<comment type="caution">
    <text evidence="2">The sequence shown here is derived from an EMBL/GenBank/DDBJ whole genome shotgun (WGS) entry which is preliminary data.</text>
</comment>
<dbReference type="EMBL" id="JANBPK010001089">
    <property type="protein sequence ID" value="KAJ2926033.1"/>
    <property type="molecule type" value="Genomic_DNA"/>
</dbReference>
<reference evidence="2" key="1">
    <citation type="submission" date="2022-06" db="EMBL/GenBank/DDBJ databases">
        <title>Genome Sequence of Candolleomyces eurysporus.</title>
        <authorList>
            <person name="Buettner E."/>
        </authorList>
    </citation>
    <scope>NUCLEOTIDE SEQUENCE</scope>
    <source>
        <strain evidence="2">VTCC 930004</strain>
    </source>
</reference>
<evidence type="ECO:0000313" key="2">
    <source>
        <dbReference type="EMBL" id="KAJ2926033.1"/>
    </source>
</evidence>
<feature type="compositionally biased region" description="Low complexity" evidence="1">
    <location>
        <begin position="352"/>
        <end position="364"/>
    </location>
</feature>
<protein>
    <submittedName>
        <fullName evidence="2">Uncharacterized protein</fullName>
    </submittedName>
</protein>
<gene>
    <name evidence="2" type="ORF">H1R20_g11063</name>
</gene>